<name>A0ACC0WPA9_9STRA</name>
<gene>
    <name evidence="1" type="ORF">PsorP6_015436</name>
</gene>
<proteinExistence type="predicted"/>
<dbReference type="Proteomes" id="UP001163321">
    <property type="component" value="Chromosome 10"/>
</dbReference>
<accession>A0ACC0WPA9</accession>
<keyword evidence="2" id="KW-1185">Reference proteome</keyword>
<protein>
    <submittedName>
        <fullName evidence="1">Uncharacterized protein</fullName>
    </submittedName>
</protein>
<evidence type="ECO:0000313" key="1">
    <source>
        <dbReference type="EMBL" id="KAI9919831.1"/>
    </source>
</evidence>
<sequence>MVLDYTQVRPVELTVDLATSLILRRPRKIKHCQQKQNQAEGSAAMETLASHLGQKGSAYYYSSTCRLPCFERSFTDVDSSNNSMRLHGARDAGIPFYLSDLFTPHKDANQRHRQSNVMMTREEPESESRTSDSSYNQDQFLKPHQNGNMTDVIIGLVIGERAWKIIQRFSEGLRRGCEGPHETKLELLGACLVPECRALVIELVEQGSLWAVLRTRQRQLTDDMRAQFVFDTSRGMSYLHKFELPILHRDMTSPNLLVECDFSIKISDFGLHASRHKSRLTGNCGTVQWMAPEVLGDRKYTEKADVFSFGIVVWEIFTGQCPYEGMTQIQVALGVLNNDLRPPFPRFIREGSEGNATSNRRPLLFRCRTCKVHFGDNDYYEN</sequence>
<comment type="caution">
    <text evidence="1">The sequence shown here is derived from an EMBL/GenBank/DDBJ whole genome shotgun (WGS) entry which is preliminary data.</text>
</comment>
<organism evidence="1 2">
    <name type="scientific">Peronosclerospora sorghi</name>
    <dbReference type="NCBI Taxonomy" id="230839"/>
    <lineage>
        <taxon>Eukaryota</taxon>
        <taxon>Sar</taxon>
        <taxon>Stramenopiles</taxon>
        <taxon>Oomycota</taxon>
        <taxon>Peronosporomycetes</taxon>
        <taxon>Peronosporales</taxon>
        <taxon>Peronosporaceae</taxon>
        <taxon>Peronosclerospora</taxon>
    </lineage>
</organism>
<dbReference type="EMBL" id="CM047589">
    <property type="protein sequence ID" value="KAI9919831.1"/>
    <property type="molecule type" value="Genomic_DNA"/>
</dbReference>
<reference evidence="1 2" key="1">
    <citation type="journal article" date="2022" name="bioRxiv">
        <title>The genome of the oomycete Peronosclerospora sorghi, a cosmopolitan pathogen of maize and sorghum, is inflated with dispersed pseudogenes.</title>
        <authorList>
            <person name="Fletcher K."/>
            <person name="Martin F."/>
            <person name="Isakeit T."/>
            <person name="Cavanaugh K."/>
            <person name="Magill C."/>
            <person name="Michelmore R."/>
        </authorList>
    </citation>
    <scope>NUCLEOTIDE SEQUENCE [LARGE SCALE GENOMIC DNA]</scope>
    <source>
        <strain evidence="1">P6</strain>
    </source>
</reference>
<evidence type="ECO:0000313" key="2">
    <source>
        <dbReference type="Proteomes" id="UP001163321"/>
    </source>
</evidence>